<name>S3D611_GLAL2</name>
<dbReference type="PANTHER" id="PTHR33281">
    <property type="entry name" value="UPF0187 PROTEIN YNEE"/>
    <property type="match status" value="1"/>
</dbReference>
<sequence length="626" mass="69152">MVELVEVEDESFESKQAGPEENEDDYYTDTDSEISTDDEDDVPVEETLADRILALKDIIPPTTRSYIASKVESGTGWVKSGLLFSGKGLWIVSTSVLLLGVPWALAFVEEQQVVEMENEMKMREQGTKDIFTEGSTAGNVQAQLNAQAKPALWPLVLRFWKGSIHGRIALPVFCHAILAAFIVYVNQHINSDFNLPSSIIPSLSIVVGLMLVFRNQTAYSRFWGGRCHLNIVTTAIRCITRQILVLVPPPELSGLHTVLSTDSMLPNNIHSRIHSRTHSRTQSTAGTPRDSNLNDVDRGLSKFDELRTIETVKILIAMLYTIKNHLRAEWGVALSPGTSLTADGQEATHEEYKDLLPVGMKGYEHRGLGLTLELATFVEKFVNDGVRKEWFHNAASSRMLSSLDDLTKAYGSMEVIRLVPIPVAHLIHHKQTLALFCGILPFAMCSEMDWWAVPLTAFVAFTLYGIEGIAATYEDPFGVEKIDINMDDIVDDARREVEVLLTAWQTQGSSSGGIFRPRGGSIPKSDDDSEYYSDLLDAASDTLFRNDLGRPGRGLGIVRDENGGGSGTRSPLSSMSRQGSDLRNQVRFVVSEANDATLGDEEILRGRMQSVVSPGTMTENSEYFSA</sequence>
<keyword evidence="13" id="KW-0675">Receptor</keyword>
<evidence type="ECO:0000256" key="5">
    <source>
        <dbReference type="ARBA" id="ARBA00022692"/>
    </source>
</evidence>
<organism evidence="16 17">
    <name type="scientific">Glarea lozoyensis (strain ATCC 20868 / MF5171)</name>
    <dbReference type="NCBI Taxonomy" id="1116229"/>
    <lineage>
        <taxon>Eukaryota</taxon>
        <taxon>Fungi</taxon>
        <taxon>Dikarya</taxon>
        <taxon>Ascomycota</taxon>
        <taxon>Pezizomycotina</taxon>
        <taxon>Leotiomycetes</taxon>
        <taxon>Helotiales</taxon>
        <taxon>Helotiaceae</taxon>
        <taxon>Glarea</taxon>
    </lineage>
</organism>
<feature type="compositionally biased region" description="Polar residues" evidence="14">
    <location>
        <begin position="568"/>
        <end position="581"/>
    </location>
</feature>
<feature type="region of interest" description="Disordered" evidence="14">
    <location>
        <begin position="272"/>
        <end position="294"/>
    </location>
</feature>
<keyword evidence="12 15" id="KW-0472">Membrane</keyword>
<evidence type="ECO:0000256" key="1">
    <source>
        <dbReference type="ARBA" id="ARBA00004141"/>
    </source>
</evidence>
<dbReference type="KEGG" id="glz:GLAREA_06197"/>
<dbReference type="GO" id="GO:0005741">
    <property type="term" value="C:mitochondrial outer membrane"/>
    <property type="evidence" value="ECO:0007669"/>
    <property type="project" value="UniProtKB-SubCell"/>
</dbReference>
<evidence type="ECO:0000256" key="10">
    <source>
        <dbReference type="ARBA" id="ARBA00023065"/>
    </source>
</evidence>
<dbReference type="CDD" id="cd22884">
    <property type="entry name" value="TOM22"/>
    <property type="match status" value="1"/>
</dbReference>
<evidence type="ECO:0000256" key="7">
    <source>
        <dbReference type="ARBA" id="ARBA00022927"/>
    </source>
</evidence>
<feature type="compositionally biased region" description="Polar residues" evidence="14">
    <location>
        <begin position="280"/>
        <end position="294"/>
    </location>
</feature>
<comment type="subcellular location">
    <subcellularLocation>
        <location evidence="1">Membrane</location>
        <topology evidence="1">Multi-pass membrane protein</topology>
    </subcellularLocation>
    <subcellularLocation>
        <location evidence="2">Mitochondrion outer membrane</location>
        <topology evidence="2">Single-pass membrane protein</topology>
    </subcellularLocation>
</comment>
<keyword evidence="9" id="KW-0811">Translocation</keyword>
<evidence type="ECO:0000256" key="6">
    <source>
        <dbReference type="ARBA" id="ARBA00022787"/>
    </source>
</evidence>
<dbReference type="AlphaFoldDB" id="S3D611"/>
<dbReference type="STRING" id="1116229.S3D611"/>
<feature type="transmembrane region" description="Helical" evidence="15">
    <location>
        <begin position="168"/>
        <end position="187"/>
    </location>
</feature>
<dbReference type="InterPro" id="IPR005683">
    <property type="entry name" value="Tom22"/>
</dbReference>
<dbReference type="HOGENOM" id="CLU_436804_0_0_1"/>
<dbReference type="GO" id="GO:0006886">
    <property type="term" value="P:intracellular protein transport"/>
    <property type="evidence" value="ECO:0007669"/>
    <property type="project" value="InterPro"/>
</dbReference>
<keyword evidence="17" id="KW-1185">Reference proteome</keyword>
<evidence type="ECO:0000256" key="11">
    <source>
        <dbReference type="ARBA" id="ARBA00023128"/>
    </source>
</evidence>
<keyword evidence="4" id="KW-0813">Transport</keyword>
<evidence type="ECO:0000313" key="17">
    <source>
        <dbReference type="Proteomes" id="UP000016922"/>
    </source>
</evidence>
<dbReference type="Pfam" id="PF04281">
    <property type="entry name" value="Tom22"/>
    <property type="match status" value="1"/>
</dbReference>
<keyword evidence="8 15" id="KW-1133">Transmembrane helix</keyword>
<dbReference type="RefSeq" id="XP_008079802.1">
    <property type="nucleotide sequence ID" value="XM_008081611.1"/>
</dbReference>
<evidence type="ECO:0000256" key="14">
    <source>
        <dbReference type="SAM" id="MobiDB-lite"/>
    </source>
</evidence>
<dbReference type="EMBL" id="KE145358">
    <property type="protein sequence ID" value="EPE33185.1"/>
    <property type="molecule type" value="Genomic_DNA"/>
</dbReference>
<proteinExistence type="inferred from homology"/>
<evidence type="ECO:0000256" key="15">
    <source>
        <dbReference type="SAM" id="Phobius"/>
    </source>
</evidence>
<comment type="similarity">
    <text evidence="3">Belongs to the Tom22 family.</text>
</comment>
<gene>
    <name evidence="16" type="ORF">GLAREA_06197</name>
</gene>
<keyword evidence="5 15" id="KW-0812">Transmembrane</keyword>
<protein>
    <submittedName>
        <fullName evidence="16">Uncharacterized protein</fullName>
    </submittedName>
</protein>
<feature type="compositionally biased region" description="Acidic residues" evidence="14">
    <location>
        <begin position="20"/>
        <end position="40"/>
    </location>
</feature>
<keyword evidence="6" id="KW-1000">Mitochondrion outer membrane</keyword>
<evidence type="ECO:0000256" key="2">
    <source>
        <dbReference type="ARBA" id="ARBA00004572"/>
    </source>
</evidence>
<dbReference type="eggNOG" id="KOG4111">
    <property type="taxonomic scope" value="Eukaryota"/>
</dbReference>
<dbReference type="GO" id="GO:0005254">
    <property type="term" value="F:chloride channel activity"/>
    <property type="evidence" value="ECO:0007669"/>
    <property type="project" value="InterPro"/>
</dbReference>
<evidence type="ECO:0000256" key="8">
    <source>
        <dbReference type="ARBA" id="ARBA00022989"/>
    </source>
</evidence>
<dbReference type="PANTHER" id="PTHR33281:SF16">
    <property type="match status" value="1"/>
</dbReference>
<evidence type="ECO:0000256" key="13">
    <source>
        <dbReference type="ARBA" id="ARBA00023170"/>
    </source>
</evidence>
<keyword evidence="11" id="KW-0496">Mitochondrion</keyword>
<dbReference type="OrthoDB" id="1368at2759"/>
<reference evidence="16 17" key="1">
    <citation type="journal article" date="2013" name="BMC Genomics">
        <title>Genomics-driven discovery of the pneumocandin biosynthetic gene cluster in the fungus Glarea lozoyensis.</title>
        <authorList>
            <person name="Chen L."/>
            <person name="Yue Q."/>
            <person name="Zhang X."/>
            <person name="Xiang M."/>
            <person name="Wang C."/>
            <person name="Li S."/>
            <person name="Che Y."/>
            <person name="Ortiz-Lopez F.J."/>
            <person name="Bills G.F."/>
            <person name="Liu X."/>
            <person name="An Z."/>
        </authorList>
    </citation>
    <scope>NUCLEOTIDE SEQUENCE [LARGE SCALE GENOMIC DNA]</scope>
    <source>
        <strain evidence="17">ATCC 20868 / MF5171</strain>
    </source>
</reference>
<evidence type="ECO:0000256" key="12">
    <source>
        <dbReference type="ARBA" id="ARBA00023136"/>
    </source>
</evidence>
<dbReference type="Pfam" id="PF25539">
    <property type="entry name" value="Bestrophin_2"/>
    <property type="match status" value="2"/>
</dbReference>
<evidence type="ECO:0000256" key="9">
    <source>
        <dbReference type="ARBA" id="ARBA00023010"/>
    </source>
</evidence>
<keyword evidence="10" id="KW-0406">Ion transport</keyword>
<evidence type="ECO:0000256" key="4">
    <source>
        <dbReference type="ARBA" id="ARBA00022448"/>
    </source>
</evidence>
<dbReference type="Proteomes" id="UP000016922">
    <property type="component" value="Unassembled WGS sequence"/>
</dbReference>
<feature type="region of interest" description="Disordered" evidence="14">
    <location>
        <begin position="554"/>
        <end position="581"/>
    </location>
</feature>
<evidence type="ECO:0000313" key="16">
    <source>
        <dbReference type="EMBL" id="EPE33185.1"/>
    </source>
</evidence>
<dbReference type="InterPro" id="IPR044669">
    <property type="entry name" value="YneE/VCCN1/2-like"/>
</dbReference>
<accession>S3D611</accession>
<feature type="region of interest" description="Disordered" evidence="14">
    <location>
        <begin position="1"/>
        <end position="40"/>
    </location>
</feature>
<evidence type="ECO:0000256" key="3">
    <source>
        <dbReference type="ARBA" id="ARBA00009874"/>
    </source>
</evidence>
<feature type="transmembrane region" description="Helical" evidence="15">
    <location>
        <begin position="193"/>
        <end position="213"/>
    </location>
</feature>
<dbReference type="GeneID" id="19465251"/>
<keyword evidence="7" id="KW-0653">Protein transport</keyword>
<feature type="compositionally biased region" description="Acidic residues" evidence="14">
    <location>
        <begin position="1"/>
        <end position="11"/>
    </location>
</feature>